<keyword evidence="1" id="KW-1133">Transmembrane helix</keyword>
<name>A0AAD7ITC1_9AGAR</name>
<gene>
    <name evidence="2" type="ORF">B0H16DRAFT_1724830</name>
</gene>
<comment type="caution">
    <text evidence="2">The sequence shown here is derived from an EMBL/GenBank/DDBJ whole genome shotgun (WGS) entry which is preliminary data.</text>
</comment>
<feature type="transmembrane region" description="Helical" evidence="1">
    <location>
        <begin position="53"/>
        <end position="71"/>
    </location>
</feature>
<dbReference type="AlphaFoldDB" id="A0AAD7ITC1"/>
<sequence length="465" mass="49949">MSKQSAQPLLVSAPAGAGLPQYYQQPPAYQTFVVPVRIEVQPVQYRRSPLRRFLCAFFLATALWVTLKTLLIHHYHHGRHDWDWPIPSDMVLGECVTGSAWGTSAVALTGDSSPNASFEIPLDVDTVLLLSSYRKSSFSTHSLSGTLDITTSSNLSDSANIIVHSFDGMRTDKNLKACLMTGEDGRIGVGIFRKGFWWDTSATFMKISLVLPATTTLAQVEALKVNLPNFSIHVGNLKDSVDFQSVSLKTTNAAVEVNSLSAARVLLQTSNARINADSLVSTDLAIKTSNSPITGTYNTSDSLHITTSNAPINVAVGLANNDKTKPTVLVMTTSNNRLDAKVTLSTKAHKGGNYSVLGRTSNGPLAISIPGSPIASALNLNARTSNAAAEVKLHGAYQGTFGVSTSLRASANVTRLDKSGDDSRHIDFDSNRRGEVRGSVYEKESGKELGEVRVRTSNAPVVLFV</sequence>
<dbReference type="Proteomes" id="UP001215598">
    <property type="component" value="Unassembled WGS sequence"/>
</dbReference>
<keyword evidence="1" id="KW-0472">Membrane</keyword>
<keyword evidence="3" id="KW-1185">Reference proteome</keyword>
<keyword evidence="1" id="KW-0812">Transmembrane</keyword>
<organism evidence="2 3">
    <name type="scientific">Mycena metata</name>
    <dbReference type="NCBI Taxonomy" id="1033252"/>
    <lineage>
        <taxon>Eukaryota</taxon>
        <taxon>Fungi</taxon>
        <taxon>Dikarya</taxon>
        <taxon>Basidiomycota</taxon>
        <taxon>Agaricomycotina</taxon>
        <taxon>Agaricomycetes</taxon>
        <taxon>Agaricomycetidae</taxon>
        <taxon>Agaricales</taxon>
        <taxon>Marasmiineae</taxon>
        <taxon>Mycenaceae</taxon>
        <taxon>Mycena</taxon>
    </lineage>
</organism>
<accession>A0AAD7ITC1</accession>
<evidence type="ECO:0000313" key="3">
    <source>
        <dbReference type="Proteomes" id="UP001215598"/>
    </source>
</evidence>
<evidence type="ECO:0000256" key="1">
    <source>
        <dbReference type="SAM" id="Phobius"/>
    </source>
</evidence>
<proteinExistence type="predicted"/>
<evidence type="ECO:0000313" key="2">
    <source>
        <dbReference type="EMBL" id="KAJ7749948.1"/>
    </source>
</evidence>
<protein>
    <submittedName>
        <fullName evidence="2">Uncharacterized protein</fullName>
    </submittedName>
</protein>
<dbReference type="EMBL" id="JARKIB010000067">
    <property type="protein sequence ID" value="KAJ7749948.1"/>
    <property type="molecule type" value="Genomic_DNA"/>
</dbReference>
<reference evidence="2" key="1">
    <citation type="submission" date="2023-03" db="EMBL/GenBank/DDBJ databases">
        <title>Massive genome expansion in bonnet fungi (Mycena s.s.) driven by repeated elements and novel gene families across ecological guilds.</title>
        <authorList>
            <consortium name="Lawrence Berkeley National Laboratory"/>
            <person name="Harder C.B."/>
            <person name="Miyauchi S."/>
            <person name="Viragh M."/>
            <person name="Kuo A."/>
            <person name="Thoen E."/>
            <person name="Andreopoulos B."/>
            <person name="Lu D."/>
            <person name="Skrede I."/>
            <person name="Drula E."/>
            <person name="Henrissat B."/>
            <person name="Morin E."/>
            <person name="Kohler A."/>
            <person name="Barry K."/>
            <person name="LaButti K."/>
            <person name="Morin E."/>
            <person name="Salamov A."/>
            <person name="Lipzen A."/>
            <person name="Mereny Z."/>
            <person name="Hegedus B."/>
            <person name="Baldrian P."/>
            <person name="Stursova M."/>
            <person name="Weitz H."/>
            <person name="Taylor A."/>
            <person name="Grigoriev I.V."/>
            <person name="Nagy L.G."/>
            <person name="Martin F."/>
            <person name="Kauserud H."/>
        </authorList>
    </citation>
    <scope>NUCLEOTIDE SEQUENCE</scope>
    <source>
        <strain evidence="2">CBHHK182m</strain>
    </source>
</reference>